<dbReference type="InterPro" id="IPR016181">
    <property type="entry name" value="Acyl_CoA_acyltransferase"/>
</dbReference>
<protein>
    <submittedName>
        <fullName evidence="1">GNAT family N-acetyltransferase</fullName>
    </submittedName>
</protein>
<dbReference type="Gene3D" id="3.40.630.30">
    <property type="match status" value="1"/>
</dbReference>
<dbReference type="SUPFAM" id="SSF55729">
    <property type="entry name" value="Acyl-CoA N-acyltransferases (Nat)"/>
    <property type="match status" value="1"/>
</dbReference>
<dbReference type="KEGG" id="smav:CFF01_08470"/>
<dbReference type="Pfam" id="PF04339">
    <property type="entry name" value="FemAB_like"/>
    <property type="match status" value="1"/>
</dbReference>
<sequence>MCRLSQLKSSHLFKEHALAASYSIQCVSQIATLGAPLWNALMGGANMGEANPFCRYEYLNALEQSGCVGEQTGWRPMHLVVSEAVQEKASHQASVKGDDQQINPTKVLAVMPLYLKGHSYGEYVFDWAWAQAYERHGLDYYPKMVNAIPFTPVTGPRIGLKKNLSEVETEQVITAIGEFLDELLQAGAASGWHSLFLQEPQRVSLMKQGHLQRLGTQFHWFNRGYRQFEDFLSALTSRKRKSIVKERRQVAQAGLSFRFVNGSEISADELSHFVRCYQRTYYKRSGHQGYLNQAFFKQLVDSMSDSLRLLIVERSGDDNPCQPIAAALYFLGADCLYGRYWGTLQEIEGLHFEACYYQGIEYAIAKGLQKFDAGAQGEHKVLRGFEPIATYSVHEIGRSEFRRAIADFLIEEETAVKTYMGELMGILPYKKKT</sequence>
<gene>
    <name evidence="1" type="ORF">CFF01_08470</name>
</gene>
<proteinExistence type="predicted"/>
<dbReference type="Proteomes" id="UP000198233">
    <property type="component" value="Chromosome"/>
</dbReference>
<organism evidence="1 2">
    <name type="scientific">Shewanella marisflavi</name>
    <dbReference type="NCBI Taxonomy" id="260364"/>
    <lineage>
        <taxon>Bacteria</taxon>
        <taxon>Pseudomonadati</taxon>
        <taxon>Pseudomonadota</taxon>
        <taxon>Gammaproteobacteria</taxon>
        <taxon>Alteromonadales</taxon>
        <taxon>Shewanellaceae</taxon>
        <taxon>Shewanella</taxon>
    </lineage>
</organism>
<name>A0AAC9TZW5_9GAMM</name>
<dbReference type="EMBL" id="CP022272">
    <property type="protein sequence ID" value="ASJ96619.1"/>
    <property type="molecule type" value="Genomic_DNA"/>
</dbReference>
<dbReference type="PANTHER" id="PTHR47017">
    <property type="entry name" value="ACYL-COA"/>
    <property type="match status" value="1"/>
</dbReference>
<evidence type="ECO:0000313" key="1">
    <source>
        <dbReference type="EMBL" id="ASJ96619.1"/>
    </source>
</evidence>
<dbReference type="PANTHER" id="PTHR47017:SF1">
    <property type="entry name" value="ACYL-COA"/>
    <property type="match status" value="1"/>
</dbReference>
<dbReference type="AlphaFoldDB" id="A0AAC9TZW5"/>
<accession>A0AAC9TZW5</accession>
<evidence type="ECO:0000313" key="2">
    <source>
        <dbReference type="Proteomes" id="UP000198233"/>
    </source>
</evidence>
<reference evidence="1 2" key="1">
    <citation type="submission" date="2017-06" db="EMBL/GenBank/DDBJ databases">
        <title>Complete genome sequence of Shewanella marisflavi EP1 associated with anaerobic 2,4-dinitrotoluene reduction and salt tolerance.</title>
        <authorList>
            <person name="Huang J."/>
        </authorList>
    </citation>
    <scope>NUCLEOTIDE SEQUENCE [LARGE SCALE GENOMIC DNA]</scope>
    <source>
        <strain evidence="1 2">EP1</strain>
    </source>
</reference>
<dbReference type="InterPro" id="IPR007434">
    <property type="entry name" value="FemAB-like"/>
</dbReference>